<evidence type="ECO:0000313" key="1">
    <source>
        <dbReference type="EMBL" id="QJD29833.1"/>
    </source>
</evidence>
<dbReference type="EMBL" id="CP046565">
    <property type="protein sequence ID" value="QJD29833.1"/>
    <property type="molecule type" value="Genomic_DNA"/>
</dbReference>
<protein>
    <recommendedName>
        <fullName evidence="3">NUDIX hydrolase</fullName>
    </recommendedName>
</protein>
<dbReference type="RefSeq" id="WP_169603114.1">
    <property type="nucleotide sequence ID" value="NZ_CP046565.1"/>
</dbReference>
<keyword evidence="2" id="KW-1185">Reference proteome</keyword>
<dbReference type="KEGG" id="metu:GNH96_07515"/>
<name>A0A858Q7P9_9GAMM</name>
<sequence length="148" mass="16470">MKPRPAADAEPRFLLYHLHPLSSRLLFVRHASGSVLTPRPLPFLSGTVEDDGADQKLDPIRQLSLGMQIHAGLGFEPGTLVVEREFLRQAEIPRAVVSIHLARFIALDPPHDEMRAKGGEFRPITELHGGHPVEMAVLRWAYEFLLGG</sequence>
<evidence type="ECO:0008006" key="3">
    <source>
        <dbReference type="Google" id="ProtNLM"/>
    </source>
</evidence>
<dbReference type="AlphaFoldDB" id="A0A858Q7P9"/>
<accession>A0A858Q7P9</accession>
<proteinExistence type="predicted"/>
<evidence type="ECO:0000313" key="2">
    <source>
        <dbReference type="Proteomes" id="UP000503004"/>
    </source>
</evidence>
<organism evidence="1 2">
    <name type="scientific">Methylococcus geothermalis</name>
    <dbReference type="NCBI Taxonomy" id="2681310"/>
    <lineage>
        <taxon>Bacteria</taxon>
        <taxon>Pseudomonadati</taxon>
        <taxon>Pseudomonadota</taxon>
        <taxon>Gammaproteobacteria</taxon>
        <taxon>Methylococcales</taxon>
        <taxon>Methylococcaceae</taxon>
        <taxon>Methylococcus</taxon>
    </lineage>
</organism>
<gene>
    <name evidence="1" type="ORF">GNH96_07515</name>
</gene>
<dbReference type="Proteomes" id="UP000503004">
    <property type="component" value="Chromosome"/>
</dbReference>
<reference evidence="2" key="1">
    <citation type="submission" date="2019-12" db="EMBL/GenBank/DDBJ databases">
        <authorList>
            <person name="Awala S.I."/>
            <person name="Rhee S.K."/>
        </authorList>
    </citation>
    <scope>NUCLEOTIDE SEQUENCE [LARGE SCALE GENOMIC DNA]</scope>
    <source>
        <strain evidence="2">IM1</strain>
    </source>
</reference>